<dbReference type="InterPro" id="IPR039366">
    <property type="entry name" value="Pilotin"/>
</dbReference>
<dbReference type="EMBL" id="UIHC01000008">
    <property type="protein sequence ID" value="SUZ31495.1"/>
    <property type="molecule type" value="Genomic_DNA"/>
</dbReference>
<evidence type="ECO:0000256" key="3">
    <source>
        <dbReference type="ARBA" id="ARBA00023139"/>
    </source>
</evidence>
<organism evidence="8 9">
    <name type="scientific">Roseinatronobacter ekhonensis</name>
    <dbReference type="NCBI Taxonomy" id="254356"/>
    <lineage>
        <taxon>Bacteria</taxon>
        <taxon>Pseudomonadati</taxon>
        <taxon>Pseudomonadota</taxon>
        <taxon>Alphaproteobacteria</taxon>
        <taxon>Rhodobacterales</taxon>
        <taxon>Paracoccaceae</taxon>
        <taxon>Roseinatronobacter</taxon>
    </lineage>
</organism>
<evidence type="ECO:0000256" key="5">
    <source>
        <dbReference type="SAM" id="SignalP"/>
    </source>
</evidence>
<proteinExistence type="predicted"/>
<feature type="domain" description="C-type lysozyme inhibitor" evidence="7">
    <location>
        <begin position="135"/>
        <end position="196"/>
    </location>
</feature>
<dbReference type="Pfam" id="PF09864">
    <property type="entry name" value="MliC"/>
    <property type="match status" value="1"/>
</dbReference>
<keyword evidence="3" id="KW-0564">Palmitate</keyword>
<keyword evidence="1 5" id="KW-0732">Signal</keyword>
<dbReference type="InterPro" id="IPR038670">
    <property type="entry name" value="HslJ-like_sf"/>
</dbReference>
<dbReference type="InterPro" id="IPR018660">
    <property type="entry name" value="MliC"/>
</dbReference>
<dbReference type="AlphaFoldDB" id="A0A3B0M606"/>
<feature type="signal peptide" evidence="5">
    <location>
        <begin position="1"/>
        <end position="20"/>
    </location>
</feature>
<evidence type="ECO:0000256" key="4">
    <source>
        <dbReference type="ARBA" id="ARBA00023288"/>
    </source>
</evidence>
<keyword evidence="9" id="KW-1185">Reference proteome</keyword>
<feature type="domain" description="DUF306" evidence="6">
    <location>
        <begin position="208"/>
        <end position="309"/>
    </location>
</feature>
<evidence type="ECO:0008006" key="10">
    <source>
        <dbReference type="Google" id="ProtNLM"/>
    </source>
</evidence>
<dbReference type="Gene3D" id="2.40.128.270">
    <property type="match status" value="1"/>
</dbReference>
<dbReference type="RefSeq" id="WP_121093771.1">
    <property type="nucleotide sequence ID" value="NZ_UIHC01000008.1"/>
</dbReference>
<dbReference type="PANTHER" id="PTHR35535">
    <property type="entry name" value="HEAT SHOCK PROTEIN HSLJ"/>
    <property type="match status" value="1"/>
</dbReference>
<evidence type="ECO:0000313" key="9">
    <source>
        <dbReference type="Proteomes" id="UP000272908"/>
    </source>
</evidence>
<dbReference type="Pfam" id="PF09619">
    <property type="entry name" value="YscW"/>
    <property type="match status" value="1"/>
</dbReference>
<sequence>MTPRFLLVLGLALATLPALAQTAFSQSTRQITGEVMLLERIALPFGTSFMVDLVDADDRSVAETRLTVGDTQSPFPFTLEAPTDRALVLRTGLRAPGGQFWLTEPYAIAPGTDDISLPPLRAIATPAMGFASLLQCGGQYVEIGFLPEELRLRFNEQVLTMVPRPAASGVYYEQASNAATSIHLKDDSAMLSIDGAQLAECRVIAANEELARGVWNLTQIDGTAALFPSRTELVFFPDGRMSATVGCNRMIGGFQRHGGILVFGRMASTMMACTEPTMAQENRFARALDRVDGYRLSPESGRLVLTSGGAAVIEARRQ</sequence>
<feature type="chain" id="PRO_5017486455" description="DUF306 domain-containing protein" evidence="5">
    <location>
        <begin position="21"/>
        <end position="318"/>
    </location>
</feature>
<dbReference type="InterPro" id="IPR005184">
    <property type="entry name" value="DUF306_Meta_HslJ"/>
</dbReference>
<evidence type="ECO:0000259" key="7">
    <source>
        <dbReference type="Pfam" id="PF09864"/>
    </source>
</evidence>
<dbReference type="SUPFAM" id="SSF141488">
    <property type="entry name" value="YdhA-like"/>
    <property type="match status" value="1"/>
</dbReference>
<evidence type="ECO:0000259" key="6">
    <source>
        <dbReference type="Pfam" id="PF03724"/>
    </source>
</evidence>
<accession>A0A3B0M606</accession>
<evidence type="ECO:0000256" key="1">
    <source>
        <dbReference type="ARBA" id="ARBA00022729"/>
    </source>
</evidence>
<evidence type="ECO:0000256" key="2">
    <source>
        <dbReference type="ARBA" id="ARBA00023136"/>
    </source>
</evidence>
<name>A0A3B0M606_9RHOB</name>
<dbReference type="InterPro" id="IPR036328">
    <property type="entry name" value="MliC_sf"/>
</dbReference>
<dbReference type="Proteomes" id="UP000272908">
    <property type="component" value="Unassembled WGS sequence"/>
</dbReference>
<dbReference type="Gene3D" id="2.40.128.200">
    <property type="match status" value="1"/>
</dbReference>
<keyword evidence="2" id="KW-0472">Membrane</keyword>
<reference evidence="9" key="1">
    <citation type="submission" date="2018-08" db="EMBL/GenBank/DDBJ databases">
        <authorList>
            <person name="Rodrigo-Torres L."/>
            <person name="Arahal R. D."/>
            <person name="Lucena T."/>
        </authorList>
    </citation>
    <scope>NUCLEOTIDE SEQUENCE [LARGE SCALE GENOMIC DNA]</scope>
    <source>
        <strain evidence="9">CECT 7235</strain>
    </source>
</reference>
<evidence type="ECO:0000313" key="8">
    <source>
        <dbReference type="EMBL" id="SUZ31495.1"/>
    </source>
</evidence>
<dbReference type="InterPro" id="IPR053147">
    <property type="entry name" value="Hsp_HslJ-like"/>
</dbReference>
<dbReference type="OrthoDB" id="9809132at2"/>
<keyword evidence="4" id="KW-0449">Lipoprotein</keyword>
<dbReference type="Pfam" id="PF03724">
    <property type="entry name" value="META"/>
    <property type="match status" value="1"/>
</dbReference>
<dbReference type="PANTHER" id="PTHR35535:SF1">
    <property type="entry name" value="HEAT SHOCK PROTEIN HSLJ"/>
    <property type="match status" value="1"/>
</dbReference>
<gene>
    <name evidence="8" type="ORF">ROE7235_01241</name>
</gene>
<protein>
    <recommendedName>
        <fullName evidence="10">DUF306 domain-containing protein</fullName>
    </recommendedName>
</protein>